<feature type="domain" description="TPM" evidence="2">
    <location>
        <begin position="114"/>
        <end position="188"/>
    </location>
</feature>
<protein>
    <submittedName>
        <fullName evidence="3">Membrane protein</fullName>
    </submittedName>
</protein>
<dbReference type="PANTHER" id="PTHR30373:SF8">
    <property type="entry name" value="BLL7265 PROTEIN"/>
    <property type="match status" value="1"/>
</dbReference>
<keyword evidence="1" id="KW-1133">Transmembrane helix</keyword>
<evidence type="ECO:0000313" key="4">
    <source>
        <dbReference type="Proteomes" id="UP000194153"/>
    </source>
</evidence>
<keyword evidence="1" id="KW-0472">Membrane</keyword>
<reference evidence="4" key="2">
    <citation type="submission" date="2017-05" db="EMBL/GenBank/DDBJ databases">
        <title>Draft genome sequence of Geobacter pelophilus, a iron(III)-reducing bacteria.</title>
        <authorList>
            <person name="Aoyagi T."/>
            <person name="Koike H."/>
            <person name="Morita T."/>
            <person name="Sato Y."/>
            <person name="Habe H."/>
            <person name="Hori T."/>
        </authorList>
    </citation>
    <scope>NUCLEOTIDE SEQUENCE [LARGE SCALE GENOMIC DNA]</scope>
    <source>
        <strain evidence="4">Drf2</strain>
    </source>
</reference>
<gene>
    <name evidence="3" type="ORF">GPEL0_01f1303</name>
</gene>
<dbReference type="InterPro" id="IPR007621">
    <property type="entry name" value="TPM_dom"/>
</dbReference>
<evidence type="ECO:0000313" key="3">
    <source>
        <dbReference type="EMBL" id="GAW66093.1"/>
    </source>
</evidence>
<accession>A0ABQ0MG67</accession>
<sequence length="216" mass="24418">MMDLSQVQLAEEFFSSEEKERIREAVVRAEKGSSGEIATMVVWASDRYREAEALGALLLAALVAVVVAVAFRHVTIWSYIPLVCLLFYPVLLLLRRFPRLKLSFAGANRVAEAVRERALVAFYQQGLYRTKEETGILVFISLLERKVWILGDRGINRKIPPGQWQSLVDELTRGLREGTAADSLCRVISRCGDELARHFPRQSDDLNELPDEIIVS</sequence>
<feature type="transmembrane region" description="Helical" evidence="1">
    <location>
        <begin position="76"/>
        <end position="94"/>
    </location>
</feature>
<dbReference type="Gene3D" id="3.10.310.50">
    <property type="match status" value="1"/>
</dbReference>
<evidence type="ECO:0000256" key="1">
    <source>
        <dbReference type="SAM" id="Phobius"/>
    </source>
</evidence>
<dbReference type="EMBL" id="BDQG01000001">
    <property type="protein sequence ID" value="GAW66093.1"/>
    <property type="molecule type" value="Genomic_DNA"/>
</dbReference>
<dbReference type="Proteomes" id="UP000194153">
    <property type="component" value="Unassembled WGS sequence"/>
</dbReference>
<dbReference type="Pfam" id="PF04536">
    <property type="entry name" value="TPM_phosphatase"/>
    <property type="match status" value="1"/>
</dbReference>
<proteinExistence type="predicted"/>
<reference evidence="3 4" key="1">
    <citation type="submission" date="2017-04" db="EMBL/GenBank/DDBJ databases">
        <authorList>
            <consortium name="Geobacter pelophilus Genome Sequencing"/>
            <person name="Aoyagi T."/>
            <person name="Koike H."/>
            <person name="Hori T."/>
        </authorList>
    </citation>
    <scope>NUCLEOTIDE SEQUENCE [LARGE SCALE GENOMIC DNA]</scope>
    <source>
        <strain evidence="3 4">Drf2</strain>
    </source>
</reference>
<comment type="caution">
    <text evidence="3">The sequence shown here is derived from an EMBL/GenBank/DDBJ whole genome shotgun (WGS) entry which is preliminary data.</text>
</comment>
<keyword evidence="4" id="KW-1185">Reference proteome</keyword>
<feature type="transmembrane region" description="Helical" evidence="1">
    <location>
        <begin position="53"/>
        <end position="70"/>
    </location>
</feature>
<organism evidence="3 4">
    <name type="scientific">Geoanaerobacter pelophilus</name>
    <dbReference type="NCBI Taxonomy" id="60036"/>
    <lineage>
        <taxon>Bacteria</taxon>
        <taxon>Pseudomonadati</taxon>
        <taxon>Thermodesulfobacteriota</taxon>
        <taxon>Desulfuromonadia</taxon>
        <taxon>Geobacterales</taxon>
        <taxon>Geobacteraceae</taxon>
        <taxon>Geoanaerobacter</taxon>
    </lineage>
</organism>
<evidence type="ECO:0000259" key="2">
    <source>
        <dbReference type="Pfam" id="PF04536"/>
    </source>
</evidence>
<name>A0ABQ0MG67_9BACT</name>
<keyword evidence="1" id="KW-0812">Transmembrane</keyword>
<dbReference type="PANTHER" id="PTHR30373">
    <property type="entry name" value="UPF0603 PROTEIN YGCG"/>
    <property type="match status" value="1"/>
</dbReference>